<dbReference type="InterPro" id="IPR002220">
    <property type="entry name" value="DapA-like"/>
</dbReference>
<organism evidence="5 6">
    <name type="scientific">Reyranella soli</name>
    <dbReference type="NCBI Taxonomy" id="1230389"/>
    <lineage>
        <taxon>Bacteria</taxon>
        <taxon>Pseudomonadati</taxon>
        <taxon>Pseudomonadota</taxon>
        <taxon>Alphaproteobacteria</taxon>
        <taxon>Hyphomicrobiales</taxon>
        <taxon>Reyranellaceae</taxon>
        <taxon>Reyranella</taxon>
    </lineage>
</organism>
<dbReference type="SMART" id="SM01130">
    <property type="entry name" value="DHDPS"/>
    <property type="match status" value="1"/>
</dbReference>
<evidence type="ECO:0000256" key="1">
    <source>
        <dbReference type="ARBA" id="ARBA00023239"/>
    </source>
</evidence>
<dbReference type="RefSeq" id="WP_147148603.1">
    <property type="nucleotide sequence ID" value="NZ_BKAJ01000032.1"/>
</dbReference>
<feature type="binding site" evidence="4">
    <location>
        <position position="213"/>
    </location>
    <ligand>
        <name>pyruvate</name>
        <dbReference type="ChEBI" id="CHEBI:15361"/>
    </ligand>
</feature>
<reference evidence="5 6" key="1">
    <citation type="submission" date="2019-07" db="EMBL/GenBank/DDBJ databases">
        <title>Whole genome shotgun sequence of Reyranella soli NBRC 108950.</title>
        <authorList>
            <person name="Hosoyama A."/>
            <person name="Uohara A."/>
            <person name="Ohji S."/>
            <person name="Ichikawa N."/>
        </authorList>
    </citation>
    <scope>NUCLEOTIDE SEQUENCE [LARGE SCALE GENOMIC DNA]</scope>
    <source>
        <strain evidence="5 6">NBRC 108950</strain>
    </source>
</reference>
<dbReference type="EMBL" id="BKAJ01000032">
    <property type="protein sequence ID" value="GEP54750.1"/>
    <property type="molecule type" value="Genomic_DNA"/>
</dbReference>
<dbReference type="GO" id="GO:0008840">
    <property type="term" value="F:4-hydroxy-tetrahydrodipicolinate synthase activity"/>
    <property type="evidence" value="ECO:0007669"/>
    <property type="project" value="TreeGrafter"/>
</dbReference>
<feature type="active site" description="Schiff-base intermediate with substrate" evidence="3">
    <location>
        <position position="170"/>
    </location>
</feature>
<comment type="caution">
    <text evidence="5">The sequence shown here is derived from an EMBL/GenBank/DDBJ whole genome shotgun (WGS) entry which is preliminary data.</text>
</comment>
<proteinExistence type="inferred from homology"/>
<keyword evidence="1 2" id="KW-0456">Lyase</keyword>
<name>A0A512N6Z1_9HYPH</name>
<dbReference type="SUPFAM" id="SSF51569">
    <property type="entry name" value="Aldolase"/>
    <property type="match status" value="1"/>
</dbReference>
<dbReference type="InterPro" id="IPR013785">
    <property type="entry name" value="Aldolase_TIM"/>
</dbReference>
<evidence type="ECO:0000256" key="4">
    <source>
        <dbReference type="PIRSR" id="PIRSR001365-2"/>
    </source>
</evidence>
<dbReference type="CDD" id="cd00408">
    <property type="entry name" value="DHDPS-like"/>
    <property type="match status" value="1"/>
</dbReference>
<gene>
    <name evidence="5" type="ORF">RSO01_19160</name>
</gene>
<keyword evidence="6" id="KW-1185">Reference proteome</keyword>
<accession>A0A512N6Z1</accession>
<feature type="active site" description="Proton donor/acceptor" evidence="3">
    <location>
        <position position="140"/>
    </location>
</feature>
<evidence type="ECO:0000256" key="3">
    <source>
        <dbReference type="PIRSR" id="PIRSR001365-1"/>
    </source>
</evidence>
<dbReference type="PIRSF" id="PIRSF001365">
    <property type="entry name" value="DHDPS"/>
    <property type="match status" value="1"/>
</dbReference>
<comment type="similarity">
    <text evidence="2">Belongs to the DapA family.</text>
</comment>
<dbReference type="PANTHER" id="PTHR12128:SF67">
    <property type="entry name" value="BLR3884 PROTEIN"/>
    <property type="match status" value="1"/>
</dbReference>
<protein>
    <submittedName>
        <fullName evidence="5">Dihydrodipicolinate synthase family protein</fullName>
    </submittedName>
</protein>
<dbReference type="OrthoDB" id="7157803at2"/>
<sequence length="313" mass="33824">MAAARIKGVLSPVVTPFKRDLSPDVGRFIAHCKWLLSQDCGLAVFGTNSEANSMSAKERMGLLEAIVSAGVPTDRMMPGTGACSINEAAEVSAHATKLGVGGVLMLPPFYYKGVPEEGLFRFFSEVVQRVGDDRLRVYLYHIPPVSAVPITHKLVERLMKAYPKQIAGMKDSADDWAHTKSMIDAFAKDGFDVFSGNEKPLIDNIKSGGAGCISATANINPGKIAETYKKYATPEGEKLQGWINEVRGVMQGYVMIPALKYCVAHYGDDAAWTPVRPPLIETDEKAGKDMIAKLDKLGFTMPGLKQAIAVAAE</sequence>
<dbReference type="PANTHER" id="PTHR12128">
    <property type="entry name" value="DIHYDRODIPICOLINATE SYNTHASE"/>
    <property type="match status" value="1"/>
</dbReference>
<dbReference type="Proteomes" id="UP000321058">
    <property type="component" value="Unassembled WGS sequence"/>
</dbReference>
<dbReference type="PRINTS" id="PR00146">
    <property type="entry name" value="DHPICSNTHASE"/>
</dbReference>
<dbReference type="Pfam" id="PF00701">
    <property type="entry name" value="DHDPS"/>
    <property type="match status" value="1"/>
</dbReference>
<evidence type="ECO:0000313" key="5">
    <source>
        <dbReference type="EMBL" id="GEP54750.1"/>
    </source>
</evidence>
<dbReference type="AlphaFoldDB" id="A0A512N6Z1"/>
<evidence type="ECO:0000313" key="6">
    <source>
        <dbReference type="Proteomes" id="UP000321058"/>
    </source>
</evidence>
<dbReference type="Gene3D" id="3.20.20.70">
    <property type="entry name" value="Aldolase class I"/>
    <property type="match status" value="1"/>
</dbReference>
<evidence type="ECO:0000256" key="2">
    <source>
        <dbReference type="PIRNR" id="PIRNR001365"/>
    </source>
</evidence>